<dbReference type="EMBL" id="PUJX01000003">
    <property type="protein sequence ID" value="TDB55599.1"/>
    <property type="molecule type" value="Genomic_DNA"/>
</dbReference>
<evidence type="ECO:0000313" key="3">
    <source>
        <dbReference type="Proteomes" id="UP000295550"/>
    </source>
</evidence>
<organism evidence="2 3">
    <name type="scientific">Photorhabdus luminescens subsp. mexicana</name>
    <dbReference type="NCBI Taxonomy" id="2100167"/>
    <lineage>
        <taxon>Bacteria</taxon>
        <taxon>Pseudomonadati</taxon>
        <taxon>Pseudomonadota</taxon>
        <taxon>Gammaproteobacteria</taxon>
        <taxon>Enterobacterales</taxon>
        <taxon>Morganellaceae</taxon>
        <taxon>Photorhabdus</taxon>
    </lineage>
</organism>
<dbReference type="RefSeq" id="WP_132343786.1">
    <property type="nucleotide sequence ID" value="NZ_CAWOLF010000003.1"/>
</dbReference>
<dbReference type="Pfam" id="PF05721">
    <property type="entry name" value="PhyH"/>
    <property type="match status" value="1"/>
</dbReference>
<proteinExistence type="predicted"/>
<name>A0A4R4JQB9_PHOLU</name>
<sequence>MIREYKKELNAQGYVLVRDFLCHKEKKLLSSAVQFLDDREDVPGEIMKYYESSVIDNNKILNRIENFIDTKEAFFINKIEKKSSELLSLVMGEDYFLFKDKINFKLSGGGGFSPHQDYPAFTKFINKEMFNLMIPIDDTTIDNGCLCISNKPFEKKLIPHSKGKALKNTYEKYDWIPIQANAGDLLIFSSFLLHMSKENLSGNRRRCIFFTYNCCSEGDLRSKYFDFKRKSFPPLVERDENHDYSQWINNLARKIL</sequence>
<reference evidence="2 3" key="1">
    <citation type="journal article" date="2019" name="Int. J. Syst. Evol. Microbiol.">
        <title>Photorhabdus khanii subsp. guanajuatensis subsp. nov., isolated from Heterorhabditis atacamensis, and Photorhabdus luminescens subsp. mexicana subsp. nov., isolated from Heterorhabditis mexicana entomopathogenic nematodes.</title>
        <authorList>
            <person name="Machado R.A.R."/>
            <person name="Bruno P."/>
            <person name="Arce C.C.M."/>
            <person name="Liechti N."/>
            <person name="Kohler A."/>
            <person name="Bernal J."/>
            <person name="Bruggmann R."/>
            <person name="Turlings T.C.J."/>
        </authorList>
    </citation>
    <scope>NUCLEOTIDE SEQUENCE [LARGE SCALE GENOMIC DNA]</scope>
    <source>
        <strain evidence="2 3">MEX47-22</strain>
    </source>
</reference>
<accession>A0A4R4JQB9</accession>
<dbReference type="Proteomes" id="UP000295550">
    <property type="component" value="Unassembled WGS sequence"/>
</dbReference>
<comment type="cofactor">
    <cofactor evidence="1">
        <name>Fe(2+)</name>
        <dbReference type="ChEBI" id="CHEBI:29033"/>
    </cofactor>
</comment>
<evidence type="ECO:0000256" key="1">
    <source>
        <dbReference type="ARBA" id="ARBA00001954"/>
    </source>
</evidence>
<dbReference type="PANTHER" id="PTHR20883:SF48">
    <property type="entry name" value="ECTOINE DIOXYGENASE"/>
    <property type="match status" value="1"/>
</dbReference>
<dbReference type="GO" id="GO:0016706">
    <property type="term" value="F:2-oxoglutarate-dependent dioxygenase activity"/>
    <property type="evidence" value="ECO:0007669"/>
    <property type="project" value="UniProtKB-ARBA"/>
</dbReference>
<dbReference type="Gene3D" id="2.60.120.620">
    <property type="entry name" value="q2cbj1_9rhob like domain"/>
    <property type="match status" value="1"/>
</dbReference>
<dbReference type="AlphaFoldDB" id="A0A4R4JQB9"/>
<keyword evidence="2" id="KW-0223">Dioxygenase</keyword>
<dbReference type="SUPFAM" id="SSF51197">
    <property type="entry name" value="Clavaminate synthase-like"/>
    <property type="match status" value="1"/>
</dbReference>
<keyword evidence="2" id="KW-0560">Oxidoreductase</keyword>
<dbReference type="PANTHER" id="PTHR20883">
    <property type="entry name" value="PHYTANOYL-COA DIOXYGENASE DOMAIN CONTAINING 1"/>
    <property type="match status" value="1"/>
</dbReference>
<dbReference type="GO" id="GO:0005506">
    <property type="term" value="F:iron ion binding"/>
    <property type="evidence" value="ECO:0007669"/>
    <property type="project" value="UniProtKB-ARBA"/>
</dbReference>
<dbReference type="InterPro" id="IPR008775">
    <property type="entry name" value="Phytyl_CoA_dOase-like"/>
</dbReference>
<comment type="caution">
    <text evidence="2">The sequence shown here is derived from an EMBL/GenBank/DDBJ whole genome shotgun (WGS) entry which is preliminary data.</text>
</comment>
<protein>
    <submittedName>
        <fullName evidence="2">Phytanoyl-CoA dioxygenase</fullName>
    </submittedName>
</protein>
<evidence type="ECO:0000313" key="2">
    <source>
        <dbReference type="EMBL" id="TDB55599.1"/>
    </source>
</evidence>
<gene>
    <name evidence="2" type="ORF">C5468_02940</name>
</gene>